<dbReference type="EMBL" id="CABIJS010000321">
    <property type="protein sequence ID" value="VUZ48953.1"/>
    <property type="molecule type" value="Genomic_DNA"/>
</dbReference>
<sequence length="194" mass="21983">MLIRFMITFIFISHTYCASPTCETAFYKGMRIAKESIKPGMILFDSSDVTVEVCLNKCCANENCTTVAFYSKNERCILYKCNNPKGCIRSSSKLFDIYEVVRLPVKEPPSLFWSQLKNQSKKQKALTIAILVLVCMVCITGIGLCIFMRCCQCKIRRKASKLRARRARGTGGNYQILYNSNGYDYGGNENNSSF</sequence>
<dbReference type="Proteomes" id="UP000321570">
    <property type="component" value="Unassembled WGS sequence"/>
</dbReference>
<feature type="signal peptide" evidence="2">
    <location>
        <begin position="1"/>
        <end position="17"/>
    </location>
</feature>
<evidence type="ECO:0000313" key="5">
    <source>
        <dbReference type="Proteomes" id="UP000321570"/>
    </source>
</evidence>
<dbReference type="Pfam" id="PF00024">
    <property type="entry name" value="PAN_1"/>
    <property type="match status" value="1"/>
</dbReference>
<keyword evidence="1" id="KW-0472">Membrane</keyword>
<gene>
    <name evidence="4" type="ORF">WMSIL1_LOCUS8164</name>
</gene>
<keyword evidence="1" id="KW-0812">Transmembrane</keyword>
<evidence type="ECO:0000256" key="2">
    <source>
        <dbReference type="SAM" id="SignalP"/>
    </source>
</evidence>
<keyword evidence="2" id="KW-0732">Signal</keyword>
<keyword evidence="5" id="KW-1185">Reference proteome</keyword>
<evidence type="ECO:0000259" key="3">
    <source>
        <dbReference type="Pfam" id="PF00024"/>
    </source>
</evidence>
<evidence type="ECO:0000313" key="4">
    <source>
        <dbReference type="EMBL" id="VUZ48953.1"/>
    </source>
</evidence>
<dbReference type="AlphaFoldDB" id="A0A564YQL1"/>
<organism evidence="4 5">
    <name type="scientific">Hymenolepis diminuta</name>
    <name type="common">Rat tapeworm</name>
    <dbReference type="NCBI Taxonomy" id="6216"/>
    <lineage>
        <taxon>Eukaryota</taxon>
        <taxon>Metazoa</taxon>
        <taxon>Spiralia</taxon>
        <taxon>Lophotrochozoa</taxon>
        <taxon>Platyhelminthes</taxon>
        <taxon>Cestoda</taxon>
        <taxon>Eucestoda</taxon>
        <taxon>Cyclophyllidea</taxon>
        <taxon>Hymenolepididae</taxon>
        <taxon>Hymenolepis</taxon>
    </lineage>
</organism>
<dbReference type="InterPro" id="IPR003609">
    <property type="entry name" value="Pan_app"/>
</dbReference>
<protein>
    <recommendedName>
        <fullName evidence="3">Apple domain-containing protein</fullName>
    </recommendedName>
</protein>
<evidence type="ECO:0000256" key="1">
    <source>
        <dbReference type="SAM" id="Phobius"/>
    </source>
</evidence>
<accession>A0A564YQL1</accession>
<name>A0A564YQL1_HYMDI</name>
<feature type="transmembrane region" description="Helical" evidence="1">
    <location>
        <begin position="125"/>
        <end position="148"/>
    </location>
</feature>
<feature type="domain" description="Apple" evidence="3">
    <location>
        <begin position="48"/>
        <end position="83"/>
    </location>
</feature>
<keyword evidence="1" id="KW-1133">Transmembrane helix</keyword>
<reference evidence="4 5" key="1">
    <citation type="submission" date="2019-07" db="EMBL/GenBank/DDBJ databases">
        <authorList>
            <person name="Jastrzebski P J."/>
            <person name="Paukszto L."/>
            <person name="Jastrzebski P J."/>
        </authorList>
    </citation>
    <scope>NUCLEOTIDE SEQUENCE [LARGE SCALE GENOMIC DNA]</scope>
    <source>
        <strain evidence="4 5">WMS-il1</strain>
    </source>
</reference>
<proteinExistence type="predicted"/>
<feature type="chain" id="PRO_5022146987" description="Apple domain-containing protein" evidence="2">
    <location>
        <begin position="18"/>
        <end position="194"/>
    </location>
</feature>